<dbReference type="Proteomes" id="UP001157946">
    <property type="component" value="Unassembled WGS sequence"/>
</dbReference>
<dbReference type="Gene3D" id="3.60.20.10">
    <property type="entry name" value="Glutamine Phosphoribosylpyrophosphate, subunit 1, domain 1"/>
    <property type="match status" value="1"/>
</dbReference>
<name>A0AA46AD79_9BACL</name>
<evidence type="ECO:0000313" key="1">
    <source>
        <dbReference type="EMBL" id="SMP03571.1"/>
    </source>
</evidence>
<gene>
    <name evidence="1" type="ORF">SAMN06265361_101460</name>
</gene>
<accession>A0AA46AD79</accession>
<dbReference type="AlphaFoldDB" id="A0AA46AD79"/>
<organism evidence="1 2">
    <name type="scientific">Laceyella tengchongensis</name>
    <dbReference type="NCBI Taxonomy" id="574699"/>
    <lineage>
        <taxon>Bacteria</taxon>
        <taxon>Bacillati</taxon>
        <taxon>Bacillota</taxon>
        <taxon>Bacilli</taxon>
        <taxon>Bacillales</taxon>
        <taxon>Thermoactinomycetaceae</taxon>
        <taxon>Laceyella</taxon>
    </lineage>
</organism>
<dbReference type="RefSeq" id="WP_284723901.1">
    <property type="nucleotide sequence ID" value="NZ_FXTU01000001.1"/>
</dbReference>
<dbReference type="EMBL" id="FXTU01000001">
    <property type="protein sequence ID" value="SMP03571.1"/>
    <property type="molecule type" value="Genomic_DNA"/>
</dbReference>
<sequence>MDDGQVVKGIVDPFFFRSEVQFFGEVWNCQSPEIHLFLKYLNEGRKAEAWRELTKLVERGYGFLKKMDGPFILVYFDRHQRKGFFYRSFLCKSPLYYRQRGRQWLWSMAVPDLLEAGRSVLTQVDSDRVLDSYLHGGLPETASFYRDIHRLPAGGLAEYENERIRVRAFDVPSPQPHLMKWRTEDLMSYLHDAMVKRLLWREPGRREEKMGVLLSDGEQGPATVSLLKPFSGPLVAYMINERDTQVACVQAQRISQLAEVPCVILEWEAAPKANALATWLPSFRLAASHLHYWREQCVHDQVTRLCYDAVFAASSAEARRPALFIHWERWRNNQPWSQALFPTSTLFTKKAKEQLLARELELRSHHSRLWPMQSWLNEEDALFYTPFWRVEGLRFLYPALSREWLEVAISVPKKHALSLQLLSGWMGLSANLPALFAGPPATVGRGGWVPPHLRAWTGKQWLEEHPHLVEWQWVDPDQVMRLWTERGNMATLWEEMRWMKQVEQWLGGLERLTVS</sequence>
<reference evidence="1" key="1">
    <citation type="submission" date="2017-05" db="EMBL/GenBank/DDBJ databases">
        <authorList>
            <person name="Varghese N."/>
            <person name="Submissions S."/>
        </authorList>
    </citation>
    <scope>NUCLEOTIDE SEQUENCE</scope>
    <source>
        <strain evidence="1">DSM 45262</strain>
    </source>
</reference>
<dbReference type="InterPro" id="IPR029055">
    <property type="entry name" value="Ntn_hydrolases_N"/>
</dbReference>
<proteinExistence type="predicted"/>
<protein>
    <submittedName>
        <fullName evidence="1">Uncharacterized protein</fullName>
    </submittedName>
</protein>
<comment type="caution">
    <text evidence="1">The sequence shown here is derived from an EMBL/GenBank/DDBJ whole genome shotgun (WGS) entry which is preliminary data.</text>
</comment>
<keyword evidence="2" id="KW-1185">Reference proteome</keyword>
<dbReference type="SUPFAM" id="SSF56235">
    <property type="entry name" value="N-terminal nucleophile aminohydrolases (Ntn hydrolases)"/>
    <property type="match status" value="1"/>
</dbReference>
<evidence type="ECO:0000313" key="2">
    <source>
        <dbReference type="Proteomes" id="UP001157946"/>
    </source>
</evidence>